<feature type="region of interest" description="Disordered" evidence="1">
    <location>
        <begin position="1"/>
        <end position="25"/>
    </location>
</feature>
<evidence type="ECO:0000313" key="2">
    <source>
        <dbReference type="EMBL" id="CAI9599720.1"/>
    </source>
</evidence>
<dbReference type="EMBL" id="CATNWA010017341">
    <property type="protein sequence ID" value="CAI9599720.1"/>
    <property type="molecule type" value="Genomic_DNA"/>
</dbReference>
<dbReference type="Proteomes" id="UP001162483">
    <property type="component" value="Unassembled WGS sequence"/>
</dbReference>
<evidence type="ECO:0000256" key="1">
    <source>
        <dbReference type="SAM" id="MobiDB-lite"/>
    </source>
</evidence>
<gene>
    <name evidence="2" type="ORF">SPARVUS_LOCUS12658152</name>
</gene>
<proteinExistence type="predicted"/>
<protein>
    <submittedName>
        <fullName evidence="2">Uncharacterized protein</fullName>
    </submittedName>
</protein>
<name>A0ABN9FRM7_9NEOB</name>
<feature type="region of interest" description="Disordered" evidence="1">
    <location>
        <begin position="82"/>
        <end position="101"/>
    </location>
</feature>
<evidence type="ECO:0000313" key="3">
    <source>
        <dbReference type="Proteomes" id="UP001162483"/>
    </source>
</evidence>
<feature type="region of interest" description="Disordered" evidence="1">
    <location>
        <begin position="31"/>
        <end position="50"/>
    </location>
</feature>
<organism evidence="2 3">
    <name type="scientific">Staurois parvus</name>
    <dbReference type="NCBI Taxonomy" id="386267"/>
    <lineage>
        <taxon>Eukaryota</taxon>
        <taxon>Metazoa</taxon>
        <taxon>Chordata</taxon>
        <taxon>Craniata</taxon>
        <taxon>Vertebrata</taxon>
        <taxon>Euteleostomi</taxon>
        <taxon>Amphibia</taxon>
        <taxon>Batrachia</taxon>
        <taxon>Anura</taxon>
        <taxon>Neobatrachia</taxon>
        <taxon>Ranoidea</taxon>
        <taxon>Ranidae</taxon>
        <taxon>Staurois</taxon>
    </lineage>
</organism>
<keyword evidence="3" id="KW-1185">Reference proteome</keyword>
<comment type="caution">
    <text evidence="2">The sequence shown here is derived from an EMBL/GenBank/DDBJ whole genome shotgun (WGS) entry which is preliminary data.</text>
</comment>
<accession>A0ABN9FRM7</accession>
<feature type="non-terminal residue" evidence="2">
    <location>
        <position position="1"/>
    </location>
</feature>
<reference evidence="2" key="1">
    <citation type="submission" date="2023-05" db="EMBL/GenBank/DDBJ databases">
        <authorList>
            <person name="Stuckert A."/>
        </authorList>
    </citation>
    <scope>NUCLEOTIDE SEQUENCE</scope>
</reference>
<feature type="non-terminal residue" evidence="2">
    <location>
        <position position="101"/>
    </location>
</feature>
<feature type="compositionally biased region" description="Basic and acidic residues" evidence="1">
    <location>
        <begin position="31"/>
        <end position="45"/>
    </location>
</feature>
<sequence>CTLPRQKKTLSSNTHQAEHVQSDFTRYVLSGDKRGTLEEGEDQRSQDQTSFYTMQRINPLGSTMSITSMLYCEGRTDNSWGPRAIGDHGAPVSMPKLKKAY</sequence>